<evidence type="ECO:0000256" key="14">
    <source>
        <dbReference type="ARBA" id="ARBA00023098"/>
    </source>
</evidence>
<keyword evidence="21" id="KW-1185">Reference proteome</keyword>
<evidence type="ECO:0000256" key="10">
    <source>
        <dbReference type="ARBA" id="ARBA00022679"/>
    </source>
</evidence>
<evidence type="ECO:0000256" key="1">
    <source>
        <dbReference type="ARBA" id="ARBA00001698"/>
    </source>
</evidence>
<feature type="transmembrane region" description="Helical" evidence="19">
    <location>
        <begin position="110"/>
        <end position="131"/>
    </location>
</feature>
<dbReference type="eggNOG" id="COG0575">
    <property type="taxonomic scope" value="Bacteria"/>
</dbReference>
<evidence type="ECO:0000256" key="19">
    <source>
        <dbReference type="SAM" id="Phobius"/>
    </source>
</evidence>
<evidence type="ECO:0000256" key="18">
    <source>
        <dbReference type="RuleBase" id="RU003938"/>
    </source>
</evidence>
<dbReference type="UniPathway" id="UPA00557">
    <property type="reaction ID" value="UER00614"/>
</dbReference>
<dbReference type="PANTHER" id="PTHR46382">
    <property type="entry name" value="PHOSPHATIDATE CYTIDYLYLTRANSFERASE"/>
    <property type="match status" value="1"/>
</dbReference>
<keyword evidence="10 18" id="KW-0808">Transferase</keyword>
<keyword evidence="8" id="KW-1003">Cell membrane</keyword>
<dbReference type="PROSITE" id="PS01315">
    <property type="entry name" value="CDS"/>
    <property type="match status" value="1"/>
</dbReference>
<evidence type="ECO:0000313" key="21">
    <source>
        <dbReference type="Proteomes" id="UP000006875"/>
    </source>
</evidence>
<keyword evidence="13 19" id="KW-1133">Transmembrane helix</keyword>
<evidence type="ECO:0000256" key="12">
    <source>
        <dbReference type="ARBA" id="ARBA00022695"/>
    </source>
</evidence>
<feature type="transmembrane region" description="Helical" evidence="19">
    <location>
        <begin position="6"/>
        <end position="36"/>
    </location>
</feature>
<dbReference type="GO" id="GO:0005886">
    <property type="term" value="C:plasma membrane"/>
    <property type="evidence" value="ECO:0007669"/>
    <property type="project" value="UniProtKB-SubCell"/>
</dbReference>
<dbReference type="AlphaFoldDB" id="E3H8Z0"/>
<keyword evidence="16" id="KW-0594">Phospholipid biosynthesis</keyword>
<evidence type="ECO:0000256" key="13">
    <source>
        <dbReference type="ARBA" id="ARBA00022989"/>
    </source>
</evidence>
<feature type="transmembrane region" description="Helical" evidence="19">
    <location>
        <begin position="137"/>
        <end position="157"/>
    </location>
</feature>
<proteinExistence type="inferred from homology"/>
<evidence type="ECO:0000313" key="20">
    <source>
        <dbReference type="EMBL" id="ADO83544.1"/>
    </source>
</evidence>
<sequence>MKSRLIVAILGIPILIYILLSGGLLLLLFANVIIGIALYEFFNMMEKSGKRPLKKLGMGLGLLIPNFTYLHMKGHPFGELLPLIISVGVMLLIISRVFENSSEEASRDIGGTLLGVMYISFLFSHIIAMSFLPQGNLWILTAQLMVWVCDSSAYFVGLSTGRKFFKRGLSEISPKKSIEGTIGGIFFTVLTLVIIRYFLYLKDSTLPFAGVVAIGVFVSVTAQIGDLGESLFKRDFKIKDSGNLLGGHGGILDRFDSMIFVVPTMFYLLKILFV</sequence>
<comment type="subcellular location">
    <subcellularLocation>
        <location evidence="2">Cell membrane</location>
        <topology evidence="2">Multi-pass membrane protein</topology>
    </subcellularLocation>
</comment>
<keyword evidence="9" id="KW-0444">Lipid biosynthesis</keyword>
<feature type="transmembrane region" description="Helical" evidence="19">
    <location>
        <begin position="205"/>
        <end position="224"/>
    </location>
</feature>
<accession>E3H8Z0</accession>
<keyword evidence="11 18" id="KW-0812">Transmembrane</keyword>
<dbReference type="RefSeq" id="WP_013388207.1">
    <property type="nucleotide sequence ID" value="NC_014632.1"/>
</dbReference>
<dbReference type="EMBL" id="CP002281">
    <property type="protein sequence ID" value="ADO83544.1"/>
    <property type="molecule type" value="Genomic_DNA"/>
</dbReference>
<evidence type="ECO:0000256" key="15">
    <source>
        <dbReference type="ARBA" id="ARBA00023136"/>
    </source>
</evidence>
<evidence type="ECO:0000256" key="9">
    <source>
        <dbReference type="ARBA" id="ARBA00022516"/>
    </source>
</evidence>
<evidence type="ECO:0000256" key="16">
    <source>
        <dbReference type="ARBA" id="ARBA00023209"/>
    </source>
</evidence>
<gene>
    <name evidence="20" type="ordered locus">Ilyop_1773</name>
</gene>
<evidence type="ECO:0000256" key="2">
    <source>
        <dbReference type="ARBA" id="ARBA00004651"/>
    </source>
</evidence>
<name>E3H8Z0_ILYPC</name>
<dbReference type="OrthoDB" id="9799199at2"/>
<feature type="transmembrane region" description="Helical" evidence="19">
    <location>
        <begin position="178"/>
        <end position="199"/>
    </location>
</feature>
<keyword evidence="17" id="KW-1208">Phospholipid metabolism</keyword>
<dbReference type="PANTHER" id="PTHR46382:SF1">
    <property type="entry name" value="PHOSPHATIDATE CYTIDYLYLTRANSFERASE"/>
    <property type="match status" value="1"/>
</dbReference>
<organism evidence="20 21">
    <name type="scientific">Ilyobacter polytropus (strain ATCC 51220 / DSM 2926 / LMG 16218 / CuHBu1)</name>
    <dbReference type="NCBI Taxonomy" id="572544"/>
    <lineage>
        <taxon>Bacteria</taxon>
        <taxon>Fusobacteriati</taxon>
        <taxon>Fusobacteriota</taxon>
        <taxon>Fusobacteriia</taxon>
        <taxon>Fusobacteriales</taxon>
        <taxon>Fusobacteriaceae</taxon>
        <taxon>Ilyobacter</taxon>
    </lineage>
</organism>
<keyword evidence="14" id="KW-0443">Lipid metabolism</keyword>
<evidence type="ECO:0000256" key="3">
    <source>
        <dbReference type="ARBA" id="ARBA00005119"/>
    </source>
</evidence>
<evidence type="ECO:0000256" key="8">
    <source>
        <dbReference type="ARBA" id="ARBA00022475"/>
    </source>
</evidence>
<dbReference type="Proteomes" id="UP000006875">
    <property type="component" value="Chromosome"/>
</dbReference>
<evidence type="ECO:0000256" key="11">
    <source>
        <dbReference type="ARBA" id="ARBA00022692"/>
    </source>
</evidence>
<dbReference type="GO" id="GO:0016024">
    <property type="term" value="P:CDP-diacylglycerol biosynthetic process"/>
    <property type="evidence" value="ECO:0007669"/>
    <property type="project" value="UniProtKB-UniPathway"/>
</dbReference>
<comment type="pathway">
    <text evidence="4">Lipid metabolism.</text>
</comment>
<evidence type="ECO:0000256" key="4">
    <source>
        <dbReference type="ARBA" id="ARBA00005189"/>
    </source>
</evidence>
<dbReference type="STRING" id="572544.Ilyop_1773"/>
<dbReference type="Pfam" id="PF01148">
    <property type="entry name" value="CTP_transf_1"/>
    <property type="match status" value="1"/>
</dbReference>
<reference evidence="20 21" key="1">
    <citation type="journal article" date="2010" name="Stand. Genomic Sci.">
        <title>Complete genome sequence of Ilyobacter polytropus type strain (CuHbu1).</title>
        <authorList>
            <person name="Sikorski J."/>
            <person name="Chertkov O."/>
            <person name="Lapidus A."/>
            <person name="Nolan M."/>
            <person name="Lucas S."/>
            <person name="Del Rio T.G."/>
            <person name="Tice H."/>
            <person name="Cheng J.F."/>
            <person name="Tapia R."/>
            <person name="Han C."/>
            <person name="Goodwin L."/>
            <person name="Pitluck S."/>
            <person name="Liolios K."/>
            <person name="Ivanova N."/>
            <person name="Mavromatis K."/>
            <person name="Mikhailova N."/>
            <person name="Pati A."/>
            <person name="Chen A."/>
            <person name="Palaniappan K."/>
            <person name="Land M."/>
            <person name="Hauser L."/>
            <person name="Chang Y.J."/>
            <person name="Jeffries C.D."/>
            <person name="Brambilla E."/>
            <person name="Yasawong M."/>
            <person name="Rohde M."/>
            <person name="Pukall R."/>
            <person name="Spring S."/>
            <person name="Goker M."/>
            <person name="Woyke T."/>
            <person name="Bristow J."/>
            <person name="Eisen J.A."/>
            <person name="Markowitz V."/>
            <person name="Hugenholtz P."/>
            <person name="Kyrpides N.C."/>
            <person name="Klenk H.P."/>
        </authorList>
    </citation>
    <scope>NUCLEOTIDE SEQUENCE [LARGE SCALE GENOMIC DNA]</scope>
    <source>
        <strain evidence="21">ATCC 51220 / DSM 2926 / LMG 16218 / CuHBu1</strain>
    </source>
</reference>
<dbReference type="EC" id="2.7.7.41" evidence="6 18"/>
<protein>
    <recommendedName>
        <fullName evidence="7 18">Phosphatidate cytidylyltransferase</fullName>
        <ecNumber evidence="6 18">2.7.7.41</ecNumber>
    </recommendedName>
</protein>
<keyword evidence="12 18" id="KW-0548">Nucleotidyltransferase</keyword>
<comment type="similarity">
    <text evidence="5 18">Belongs to the CDS family.</text>
</comment>
<keyword evidence="15 19" id="KW-0472">Membrane</keyword>
<comment type="catalytic activity">
    <reaction evidence="1 18">
        <text>a 1,2-diacyl-sn-glycero-3-phosphate + CTP + H(+) = a CDP-1,2-diacyl-sn-glycerol + diphosphate</text>
        <dbReference type="Rhea" id="RHEA:16229"/>
        <dbReference type="ChEBI" id="CHEBI:15378"/>
        <dbReference type="ChEBI" id="CHEBI:33019"/>
        <dbReference type="ChEBI" id="CHEBI:37563"/>
        <dbReference type="ChEBI" id="CHEBI:58332"/>
        <dbReference type="ChEBI" id="CHEBI:58608"/>
        <dbReference type="EC" id="2.7.7.41"/>
    </reaction>
</comment>
<evidence type="ECO:0000256" key="5">
    <source>
        <dbReference type="ARBA" id="ARBA00010185"/>
    </source>
</evidence>
<comment type="pathway">
    <text evidence="3 18">Phospholipid metabolism; CDP-diacylglycerol biosynthesis; CDP-diacylglycerol from sn-glycerol 3-phosphate: step 3/3.</text>
</comment>
<evidence type="ECO:0000256" key="17">
    <source>
        <dbReference type="ARBA" id="ARBA00023264"/>
    </source>
</evidence>
<dbReference type="HOGENOM" id="CLU_037294_2_2_0"/>
<dbReference type="InterPro" id="IPR000374">
    <property type="entry name" value="PC_trans"/>
</dbReference>
<evidence type="ECO:0000256" key="6">
    <source>
        <dbReference type="ARBA" id="ARBA00012487"/>
    </source>
</evidence>
<evidence type="ECO:0000256" key="7">
    <source>
        <dbReference type="ARBA" id="ARBA00019373"/>
    </source>
</evidence>
<feature type="transmembrane region" description="Helical" evidence="19">
    <location>
        <begin position="80"/>
        <end position="98"/>
    </location>
</feature>
<dbReference type="GO" id="GO:0004605">
    <property type="term" value="F:phosphatidate cytidylyltransferase activity"/>
    <property type="evidence" value="ECO:0007669"/>
    <property type="project" value="UniProtKB-EC"/>
</dbReference>
<dbReference type="KEGG" id="ipo:Ilyop_1773"/>